<dbReference type="GO" id="GO:0005694">
    <property type="term" value="C:chromosome"/>
    <property type="evidence" value="ECO:0007669"/>
    <property type="project" value="UniProtKB-ARBA"/>
</dbReference>
<dbReference type="PANTHER" id="PTHR24404">
    <property type="entry name" value="ZINC FINGER PROTEIN"/>
    <property type="match status" value="1"/>
</dbReference>
<dbReference type="EMBL" id="GDHC01007956">
    <property type="protein sequence ID" value="JAQ10673.1"/>
    <property type="molecule type" value="Transcribed_RNA"/>
</dbReference>
<evidence type="ECO:0000256" key="7">
    <source>
        <dbReference type="ARBA" id="ARBA00023242"/>
    </source>
</evidence>
<dbReference type="Gene3D" id="3.30.160.60">
    <property type="entry name" value="Classic Zinc Finger"/>
    <property type="match status" value="3"/>
</dbReference>
<evidence type="ECO:0000256" key="10">
    <source>
        <dbReference type="SAM" id="MobiDB-lite"/>
    </source>
</evidence>
<dbReference type="PROSITE" id="PS00028">
    <property type="entry name" value="ZINC_FINGER_C2H2_1"/>
    <property type="match status" value="4"/>
</dbReference>
<feature type="binding site" evidence="9">
    <location>
        <position position="73"/>
    </location>
    <ligand>
        <name>Zn(2+)</name>
        <dbReference type="ChEBI" id="CHEBI:29105"/>
    </ligand>
</feature>
<gene>
    <name evidence="13" type="primary">ZNF146_0</name>
    <name evidence="13" type="ORF">g.72278</name>
</gene>
<evidence type="ECO:0000259" key="12">
    <source>
        <dbReference type="PROSITE" id="PS51915"/>
    </source>
</evidence>
<feature type="non-terminal residue" evidence="13">
    <location>
        <position position="1"/>
    </location>
</feature>
<dbReference type="Pfam" id="PF00096">
    <property type="entry name" value="zf-C2H2"/>
    <property type="match status" value="2"/>
</dbReference>
<dbReference type="PANTHER" id="PTHR24404:SF114">
    <property type="entry name" value="KLUMPFUSS, ISOFORM B-RELATED"/>
    <property type="match status" value="1"/>
</dbReference>
<name>A0A146LS81_LYGHE</name>
<dbReference type="Pfam" id="PF07776">
    <property type="entry name" value="zf-AD"/>
    <property type="match status" value="1"/>
</dbReference>
<evidence type="ECO:0000256" key="4">
    <source>
        <dbReference type="ARBA" id="ARBA00022771"/>
    </source>
</evidence>
<dbReference type="SUPFAM" id="SSF57716">
    <property type="entry name" value="Glucocorticoid receptor-like (DNA-binding domain)"/>
    <property type="match status" value="1"/>
</dbReference>
<dbReference type="Gene3D" id="3.40.1800.20">
    <property type="match status" value="1"/>
</dbReference>
<dbReference type="PROSITE" id="PS51915">
    <property type="entry name" value="ZAD"/>
    <property type="match status" value="1"/>
</dbReference>
<dbReference type="GO" id="GO:0000978">
    <property type="term" value="F:RNA polymerase II cis-regulatory region sequence-specific DNA binding"/>
    <property type="evidence" value="ECO:0007669"/>
    <property type="project" value="TreeGrafter"/>
</dbReference>
<dbReference type="GO" id="GO:0045893">
    <property type="term" value="P:positive regulation of DNA-templated transcription"/>
    <property type="evidence" value="ECO:0007669"/>
    <property type="project" value="UniProtKB-ARBA"/>
</dbReference>
<dbReference type="SUPFAM" id="SSF57667">
    <property type="entry name" value="beta-beta-alpha zinc fingers"/>
    <property type="match status" value="2"/>
</dbReference>
<feature type="domain" description="C2H2-type" evidence="11">
    <location>
        <begin position="389"/>
        <end position="411"/>
    </location>
</feature>
<reference evidence="13" key="1">
    <citation type="journal article" date="2016" name="Gigascience">
        <title>De novo construction of an expanded transcriptome assembly for the western tarnished plant bug, Lygus hesperus.</title>
        <authorList>
            <person name="Tassone E.E."/>
            <person name="Geib S.M."/>
            <person name="Hall B."/>
            <person name="Fabrick J.A."/>
            <person name="Brent C.S."/>
            <person name="Hull J.J."/>
        </authorList>
    </citation>
    <scope>NUCLEOTIDE SEQUENCE</scope>
</reference>
<dbReference type="InterPro" id="IPR013087">
    <property type="entry name" value="Znf_C2H2_type"/>
</dbReference>
<evidence type="ECO:0000256" key="3">
    <source>
        <dbReference type="ARBA" id="ARBA00022737"/>
    </source>
</evidence>
<evidence type="ECO:0000256" key="9">
    <source>
        <dbReference type="PROSITE-ProRule" id="PRU01263"/>
    </source>
</evidence>
<protein>
    <submittedName>
        <fullName evidence="13">Zinc finger protein OZF</fullName>
    </submittedName>
</protein>
<keyword evidence="6" id="KW-0238">DNA-binding</keyword>
<feature type="region of interest" description="Disordered" evidence="10">
    <location>
        <begin position="196"/>
        <end position="256"/>
    </location>
</feature>
<dbReference type="InterPro" id="IPR050589">
    <property type="entry name" value="Ikaros_C2H2-ZF"/>
</dbReference>
<dbReference type="GO" id="GO:0003700">
    <property type="term" value="F:DNA-binding transcription factor activity"/>
    <property type="evidence" value="ECO:0007669"/>
    <property type="project" value="TreeGrafter"/>
</dbReference>
<evidence type="ECO:0000313" key="13">
    <source>
        <dbReference type="EMBL" id="JAQ10673.1"/>
    </source>
</evidence>
<comment type="subcellular location">
    <subcellularLocation>
        <location evidence="1">Nucleus</location>
    </subcellularLocation>
</comment>
<dbReference type="AlphaFoldDB" id="A0A146LS81"/>
<feature type="domain" description="C2H2-type" evidence="11">
    <location>
        <begin position="361"/>
        <end position="388"/>
    </location>
</feature>
<dbReference type="InterPro" id="IPR012934">
    <property type="entry name" value="Znf_AD"/>
</dbReference>
<evidence type="ECO:0000259" key="11">
    <source>
        <dbReference type="PROSITE" id="PS50157"/>
    </source>
</evidence>
<feature type="binding site" evidence="9">
    <location>
        <position position="30"/>
    </location>
    <ligand>
        <name>Zn(2+)</name>
        <dbReference type="ChEBI" id="CHEBI:29105"/>
    </ligand>
</feature>
<evidence type="ECO:0000256" key="1">
    <source>
        <dbReference type="ARBA" id="ARBA00004123"/>
    </source>
</evidence>
<evidence type="ECO:0000256" key="6">
    <source>
        <dbReference type="ARBA" id="ARBA00023125"/>
    </source>
</evidence>
<keyword evidence="3" id="KW-0677">Repeat</keyword>
<dbReference type="GO" id="GO:0005634">
    <property type="term" value="C:nucleus"/>
    <property type="evidence" value="ECO:0007669"/>
    <property type="project" value="UniProtKB-SubCell"/>
</dbReference>
<dbReference type="SMART" id="SM00355">
    <property type="entry name" value="ZnF_C2H2"/>
    <property type="match status" value="4"/>
</dbReference>
<dbReference type="GO" id="GO:0006357">
    <property type="term" value="P:regulation of transcription by RNA polymerase II"/>
    <property type="evidence" value="ECO:0007669"/>
    <property type="project" value="TreeGrafter"/>
</dbReference>
<evidence type="ECO:0000256" key="5">
    <source>
        <dbReference type="ARBA" id="ARBA00022833"/>
    </source>
</evidence>
<dbReference type="FunFam" id="3.30.160.60:FF:002343">
    <property type="entry name" value="Zinc finger protein 33A"/>
    <property type="match status" value="1"/>
</dbReference>
<keyword evidence="5 9" id="KW-0862">Zinc</keyword>
<evidence type="ECO:0000256" key="8">
    <source>
        <dbReference type="PROSITE-ProRule" id="PRU00042"/>
    </source>
</evidence>
<dbReference type="PROSITE" id="PS50157">
    <property type="entry name" value="ZINC_FINGER_C2H2_2"/>
    <property type="match status" value="4"/>
</dbReference>
<proteinExistence type="predicted"/>
<dbReference type="SMART" id="SM00868">
    <property type="entry name" value="zf-AD"/>
    <property type="match status" value="1"/>
</dbReference>
<sequence length="468" mass="53757">CFKFADVDCFPVCSMTGYRRVNYYELCRLCTSNEGIKLPIFKDEGRSRQLSSKIQICLRLQISEADSLPKYICSVCLEKLECCFEFRTSCVSAEVMLQSYATALKNNVDFQREGMVYIKENKLDDMEEQETHELKNDELTAVGEEEQVSHHPGLPLHLDSFASLVEAATIQIIPDIHDPPRPSGILEQELNSFQEVVQQSEDDQDGSETSNHTLALPGTTGHEVLLLHCGDPKQKDDSREGPTILGPLEPEDDEDERTTIHMEEFLKLKCSDINKNHSEEEEFQIMFETKVRRLENEEHTTKATFQCDTCTKTFKRKEHLYQHKKLHTGERPFKCAHCVRTFSRKEHLVRHAHSHTGQKLFNCDVCGKSFSRKDNVRKHRKTHETTGPYSCEFCGMQFNVRPYYIMHKNKHKDGSCVLEVKKVDVEESITYEVQEESPDVHSNESNSFQQVTSSTSTSILEKALTQEG</sequence>
<dbReference type="FunFam" id="3.30.160.60:FF:001732">
    <property type="entry name" value="Zgc:162936"/>
    <property type="match status" value="1"/>
</dbReference>
<feature type="compositionally biased region" description="Basic and acidic residues" evidence="10">
    <location>
        <begin position="230"/>
        <end position="240"/>
    </location>
</feature>
<dbReference type="InterPro" id="IPR036236">
    <property type="entry name" value="Znf_C2H2_sf"/>
</dbReference>
<keyword evidence="4 8" id="KW-0863">Zinc-finger</keyword>
<feature type="domain" description="C2H2-type" evidence="11">
    <location>
        <begin position="333"/>
        <end position="360"/>
    </location>
</feature>
<feature type="binding site" evidence="9">
    <location>
        <position position="27"/>
    </location>
    <ligand>
        <name>Zn(2+)</name>
        <dbReference type="ChEBI" id="CHEBI:29105"/>
    </ligand>
</feature>
<feature type="binding site" evidence="9">
    <location>
        <position position="76"/>
    </location>
    <ligand>
        <name>Zn(2+)</name>
        <dbReference type="ChEBI" id="CHEBI:29105"/>
    </ligand>
</feature>
<feature type="region of interest" description="Disordered" evidence="10">
    <location>
        <begin position="433"/>
        <end position="468"/>
    </location>
</feature>
<keyword evidence="2 9" id="KW-0479">Metal-binding</keyword>
<organism evidence="13">
    <name type="scientific">Lygus hesperus</name>
    <name type="common">Western plant bug</name>
    <dbReference type="NCBI Taxonomy" id="30085"/>
    <lineage>
        <taxon>Eukaryota</taxon>
        <taxon>Metazoa</taxon>
        <taxon>Ecdysozoa</taxon>
        <taxon>Arthropoda</taxon>
        <taxon>Hexapoda</taxon>
        <taxon>Insecta</taxon>
        <taxon>Pterygota</taxon>
        <taxon>Neoptera</taxon>
        <taxon>Paraneoptera</taxon>
        <taxon>Hemiptera</taxon>
        <taxon>Heteroptera</taxon>
        <taxon>Panheteroptera</taxon>
        <taxon>Cimicomorpha</taxon>
        <taxon>Miridae</taxon>
        <taxon>Mirini</taxon>
        <taxon>Lygus</taxon>
    </lineage>
</organism>
<feature type="domain" description="C2H2-type" evidence="11">
    <location>
        <begin position="305"/>
        <end position="332"/>
    </location>
</feature>
<feature type="domain" description="ZAD" evidence="12">
    <location>
        <begin position="25"/>
        <end position="100"/>
    </location>
</feature>
<keyword evidence="7" id="KW-0539">Nucleus</keyword>
<accession>A0A146LS81</accession>
<evidence type="ECO:0000256" key="2">
    <source>
        <dbReference type="ARBA" id="ARBA00022723"/>
    </source>
</evidence>
<dbReference type="GO" id="GO:0008270">
    <property type="term" value="F:zinc ion binding"/>
    <property type="evidence" value="ECO:0007669"/>
    <property type="project" value="UniProtKB-UniRule"/>
</dbReference>